<organism evidence="2 3">
    <name type="scientific">Frankliniella fusca</name>
    <dbReference type="NCBI Taxonomy" id="407009"/>
    <lineage>
        <taxon>Eukaryota</taxon>
        <taxon>Metazoa</taxon>
        <taxon>Ecdysozoa</taxon>
        <taxon>Arthropoda</taxon>
        <taxon>Hexapoda</taxon>
        <taxon>Insecta</taxon>
        <taxon>Pterygota</taxon>
        <taxon>Neoptera</taxon>
        <taxon>Paraneoptera</taxon>
        <taxon>Thysanoptera</taxon>
        <taxon>Terebrantia</taxon>
        <taxon>Thripoidea</taxon>
        <taxon>Thripidae</taxon>
        <taxon>Frankliniella</taxon>
    </lineage>
</organism>
<proteinExistence type="predicted"/>
<name>A0AAE1LTD7_9NEOP</name>
<dbReference type="Proteomes" id="UP001219518">
    <property type="component" value="Unassembled WGS sequence"/>
</dbReference>
<dbReference type="EMBL" id="JAHWGI010001416">
    <property type="protein sequence ID" value="KAK3931055.1"/>
    <property type="molecule type" value="Genomic_DNA"/>
</dbReference>
<dbReference type="AlphaFoldDB" id="A0AAE1LTD7"/>
<reference evidence="2" key="1">
    <citation type="submission" date="2021-07" db="EMBL/GenBank/DDBJ databases">
        <authorList>
            <person name="Catto M.A."/>
            <person name="Jacobson A."/>
            <person name="Kennedy G."/>
            <person name="Labadie P."/>
            <person name="Hunt B.G."/>
            <person name="Srinivasan R."/>
        </authorList>
    </citation>
    <scope>NUCLEOTIDE SEQUENCE</scope>
    <source>
        <strain evidence="2">PL_HMW_Pooled</strain>
        <tissue evidence="2">Head</tissue>
    </source>
</reference>
<evidence type="ECO:0000313" key="3">
    <source>
        <dbReference type="Proteomes" id="UP001219518"/>
    </source>
</evidence>
<gene>
    <name evidence="2" type="ORF">KUF71_024967</name>
</gene>
<protein>
    <submittedName>
        <fullName evidence="2">Microtubule-associated protein mu-2</fullName>
    </submittedName>
</protein>
<feature type="compositionally biased region" description="Basic and acidic residues" evidence="1">
    <location>
        <begin position="66"/>
        <end position="76"/>
    </location>
</feature>
<keyword evidence="3" id="KW-1185">Reference proteome</keyword>
<evidence type="ECO:0000256" key="1">
    <source>
        <dbReference type="SAM" id="MobiDB-lite"/>
    </source>
</evidence>
<accession>A0AAE1LTD7</accession>
<sequence>MTFVVSCVLWTEVCHHRCDTQLQKAFCIRKEKNRYMVWFLDISLILCVRSDKTTAMPSTRNPSELSQDKPCRTEYC</sequence>
<reference evidence="2" key="2">
    <citation type="journal article" date="2023" name="BMC Genomics">
        <title>Pest status, molecular evolution, and epigenetic factors derived from the genome assembly of Frankliniella fusca, a thysanopteran phytovirus vector.</title>
        <authorList>
            <person name="Catto M.A."/>
            <person name="Labadie P.E."/>
            <person name="Jacobson A.L."/>
            <person name="Kennedy G.G."/>
            <person name="Srinivasan R."/>
            <person name="Hunt B.G."/>
        </authorList>
    </citation>
    <scope>NUCLEOTIDE SEQUENCE</scope>
    <source>
        <strain evidence="2">PL_HMW_Pooled</strain>
    </source>
</reference>
<feature type="region of interest" description="Disordered" evidence="1">
    <location>
        <begin position="54"/>
        <end position="76"/>
    </location>
</feature>
<feature type="compositionally biased region" description="Polar residues" evidence="1">
    <location>
        <begin position="54"/>
        <end position="65"/>
    </location>
</feature>
<evidence type="ECO:0000313" key="2">
    <source>
        <dbReference type="EMBL" id="KAK3931055.1"/>
    </source>
</evidence>
<comment type="caution">
    <text evidence="2">The sequence shown here is derived from an EMBL/GenBank/DDBJ whole genome shotgun (WGS) entry which is preliminary data.</text>
</comment>